<dbReference type="SUPFAM" id="SSF48371">
    <property type="entry name" value="ARM repeat"/>
    <property type="match status" value="2"/>
</dbReference>
<feature type="domain" description="USP" evidence="2">
    <location>
        <begin position="1616"/>
        <end position="1942"/>
    </location>
</feature>
<evidence type="ECO:0000259" key="2">
    <source>
        <dbReference type="PROSITE" id="PS50235"/>
    </source>
</evidence>
<feature type="compositionally biased region" description="Polar residues" evidence="1">
    <location>
        <begin position="128"/>
        <end position="139"/>
    </location>
</feature>
<dbReference type="GO" id="GO:0004843">
    <property type="term" value="F:cysteine-type deubiquitinase activity"/>
    <property type="evidence" value="ECO:0007669"/>
    <property type="project" value="InterPro"/>
</dbReference>
<dbReference type="InterPro" id="IPR018200">
    <property type="entry name" value="USP_CS"/>
</dbReference>
<dbReference type="Pfam" id="PF00443">
    <property type="entry name" value="UCH"/>
    <property type="match status" value="1"/>
</dbReference>
<keyword evidence="4" id="KW-1185">Reference proteome</keyword>
<organism evidence="3 4">
    <name type="scientific">Lachnellula suecica</name>
    <dbReference type="NCBI Taxonomy" id="602035"/>
    <lineage>
        <taxon>Eukaryota</taxon>
        <taxon>Fungi</taxon>
        <taxon>Dikarya</taxon>
        <taxon>Ascomycota</taxon>
        <taxon>Pezizomycotina</taxon>
        <taxon>Leotiomycetes</taxon>
        <taxon>Helotiales</taxon>
        <taxon>Lachnaceae</taxon>
        <taxon>Lachnellula</taxon>
    </lineage>
</organism>
<dbReference type="InterPro" id="IPR028889">
    <property type="entry name" value="USP"/>
</dbReference>
<protein>
    <submittedName>
        <fullName evidence="3">Ubiquitin carboxyl-terminal hydrolase</fullName>
    </submittedName>
</protein>
<accession>A0A8T9BZ91</accession>
<dbReference type="EMBL" id="QGMK01001152">
    <property type="protein sequence ID" value="TVY73211.1"/>
    <property type="molecule type" value="Genomic_DNA"/>
</dbReference>
<dbReference type="PANTHER" id="PTHR24006:SF827">
    <property type="entry name" value="UBIQUITIN CARBOXYL-TERMINAL HYDROLASE 34"/>
    <property type="match status" value="1"/>
</dbReference>
<dbReference type="InterPro" id="IPR038765">
    <property type="entry name" value="Papain-like_cys_pep_sf"/>
</dbReference>
<dbReference type="InterPro" id="IPR021905">
    <property type="entry name" value="DUF3517"/>
</dbReference>
<dbReference type="PANTHER" id="PTHR24006">
    <property type="entry name" value="UBIQUITIN CARBOXYL-TERMINAL HYDROLASE"/>
    <property type="match status" value="1"/>
</dbReference>
<gene>
    <name evidence="3" type="primary">Usp34</name>
    <name evidence="3" type="ORF">LSUE1_G006046</name>
</gene>
<dbReference type="InterPro" id="IPR050164">
    <property type="entry name" value="Peptidase_C19"/>
</dbReference>
<reference evidence="3 4" key="1">
    <citation type="submission" date="2018-05" db="EMBL/GenBank/DDBJ databases">
        <title>Genome sequencing and assembly of the regulated plant pathogen Lachnellula willkommii and related sister species for the development of diagnostic species identification markers.</title>
        <authorList>
            <person name="Giroux E."/>
            <person name="Bilodeau G."/>
        </authorList>
    </citation>
    <scope>NUCLEOTIDE SEQUENCE [LARGE SCALE GENOMIC DNA]</scope>
    <source>
        <strain evidence="3 4">CBS 268.59</strain>
    </source>
</reference>
<feature type="region of interest" description="Disordered" evidence="1">
    <location>
        <begin position="1"/>
        <end position="174"/>
    </location>
</feature>
<feature type="compositionally biased region" description="Pro residues" evidence="1">
    <location>
        <begin position="98"/>
        <end position="108"/>
    </location>
</feature>
<name>A0A8T9BZ91_9HELO</name>
<evidence type="ECO:0000313" key="3">
    <source>
        <dbReference type="EMBL" id="TVY73211.1"/>
    </source>
</evidence>
<dbReference type="GO" id="GO:0005634">
    <property type="term" value="C:nucleus"/>
    <property type="evidence" value="ECO:0007669"/>
    <property type="project" value="TreeGrafter"/>
</dbReference>
<proteinExistence type="predicted"/>
<dbReference type="InterPro" id="IPR001394">
    <property type="entry name" value="Peptidase_C19_UCH"/>
</dbReference>
<dbReference type="GO" id="GO:0016579">
    <property type="term" value="P:protein deubiquitination"/>
    <property type="evidence" value="ECO:0007669"/>
    <property type="project" value="InterPro"/>
</dbReference>
<dbReference type="SUPFAM" id="SSF54001">
    <property type="entry name" value="Cysteine proteinases"/>
    <property type="match status" value="1"/>
</dbReference>
<dbReference type="CDD" id="cd02659">
    <property type="entry name" value="peptidase_C19C"/>
    <property type="match status" value="1"/>
</dbReference>
<keyword evidence="3" id="KW-0378">Hydrolase</keyword>
<dbReference type="InterPro" id="IPR016024">
    <property type="entry name" value="ARM-type_fold"/>
</dbReference>
<dbReference type="OrthoDB" id="420187at2759"/>
<dbReference type="GO" id="GO:0005829">
    <property type="term" value="C:cytosol"/>
    <property type="evidence" value="ECO:0007669"/>
    <property type="project" value="TreeGrafter"/>
</dbReference>
<evidence type="ECO:0000313" key="4">
    <source>
        <dbReference type="Proteomes" id="UP000469558"/>
    </source>
</evidence>
<dbReference type="Proteomes" id="UP000469558">
    <property type="component" value="Unassembled WGS sequence"/>
</dbReference>
<dbReference type="Gene3D" id="3.90.70.10">
    <property type="entry name" value="Cysteine proteinases"/>
    <property type="match status" value="1"/>
</dbReference>
<dbReference type="PROSITE" id="PS00973">
    <property type="entry name" value="USP_2"/>
    <property type="match status" value="1"/>
</dbReference>
<evidence type="ECO:0000256" key="1">
    <source>
        <dbReference type="SAM" id="MobiDB-lite"/>
    </source>
</evidence>
<feature type="region of interest" description="Disordered" evidence="1">
    <location>
        <begin position="2521"/>
        <end position="2561"/>
    </location>
</feature>
<feature type="compositionally biased region" description="Acidic residues" evidence="1">
    <location>
        <begin position="2521"/>
        <end position="2541"/>
    </location>
</feature>
<dbReference type="PROSITE" id="PS50235">
    <property type="entry name" value="USP_3"/>
    <property type="match status" value="1"/>
</dbReference>
<dbReference type="Pfam" id="PF12030">
    <property type="entry name" value="DUF3517"/>
    <property type="match status" value="1"/>
</dbReference>
<dbReference type="FunFam" id="3.90.70.10:FF:000136">
    <property type="entry name" value="Ubiquitin C-terminal hydrolase, putative"/>
    <property type="match status" value="1"/>
</dbReference>
<sequence>MDQDQDPAERERAVSSEPCSASRPNPFDETASSSRKRQRVSREGSVSRSRSVETARDDDDDQDLALPRTPTRMPSDGPPPEPTSSRVTINLRTARPLDPIPSSPPSPATPSKMGTRREDVDADAGTGTRVSVESESDALSTVPAIETPSSSPSEAGSPKVELVPDSEDDGDFGGHIPVSLLDGEPMYNENDPMLDFPFLGDDSLVTAAGRLQHYLQYDDVPNEDVFCRFREWTESCLTYASDYRTFYAMYSRNRDFWAVFPEIIWGLSYRSRFFGPWLHNRRDGRLAVTETFTQFARLAGRFVNMDATTLTHHYEKGNTDQIPDLGSAAIVRAYTWLFKREEVQHIGRNLEAHYHWNWDENMSLMMTAFQREGGSLTNLKALVGGQIKLMPQTPKIIEAMVDPCRLAVRIGSDAYKTLEQAPNQEWHENARKQISRAYEFFEVMAVGLHAIIDKHVTLITPDASHVYLSSLTAILRNTIITDNEATRKLVESFRQDHPEIPRKQLAKVISMEWRFNVLRKLITSTQMQLRVVGVTTMCGDLLSLFTQFKEPLLPNPPPILLFFADFVLRNKLVDYVVGIGSHPEIINESSNILGFLIVTRTYTSDLTELIWQTVMTSQDPRVVDAILRMVKQCINLYDYQALLYMCQKTCDLPIEAFTPPMREFCEHLLRNFLNKAQGEGIQYIDAPPYDLCIRLIRQSSIVTPEYPAGYPDIQAFAAARLRELLGHGPSIEIRKSIYESCMDDVASRTPTAPGSICVINTLLRLNRANDLHVLTTEHGLTRLLVEELEQTASGIGYPPFLNSPASLARRELLSQIITHEPDTISPDLGRKLWDHLVGSESRNVIERNIFWGVLCGAMKKSSRNAFISTCFTEYFPTLPPHCFTNGALDFAREHVNTWLKEIAHDSPEGPTLESPALQQIWRMILNAPPNTIDGEAISITVDVYVNSTVITTIPKAKAREIHLTLVDRCLKQLAEAASKLKSFGNDTSNGDDDGMVIVPSEGQFQEQERIFARSLALLREFLKAYQLKPHFSFPKSRYPPPIVSNNVEGEPLTVKYQSFDGDRHTEVKDLTLGKLNTAASLFASLQKATGFKHYKIYCGGKEITSEEIDLCKSLEELNINGLVLVQRREDIDGAAANNEGSKITLEAEILKHFDELWGYLSMHEKVAQEIYYFLVGFPIYDRILENFNSETASYSEIFPAGQPYKSLYAVHALREHIKGRSQKVDTLELAFTGPITDVYKGAVDEHAITRAVTLIVAAISDHDVLENCPSDDLRDFLALHLIDCLTTLLKEPLLPETIPPLLNQALLDRLLHLLQAFRATGTTQNSVHLIFRIFEALLEASLHSLELWTSFISHLKSSHLLQDLVLEDPRGVIRKSVSKSIANKCVLTPSLAKVSSMDFALAFWPMVSTLVAEATHHPQQCEETFQLCLALFKKMAESAISYFNLGDLVNQWGSLLISHECKEVVGQVESIDLVAHGLIHLLYCGASFAKASEQELSCSAIGTELFRRHLFPPLQIEMPHSDAGIVAKMPLLNPMTRHTMSETIFFLVKDDPAQYRTVLSYLENLVPYNDRSDESMGEPRTCDYFYMLNSYLAPYNYELPFLFDRSKSIKSPAGYVGLRNLSNTCYLNSLFTQLFMNVSFREFMLGATVADKGSQRLLDETQTLFSHMQNTLTRFVDPTCLAASIRTYDDTNIDVNIQMDVDEFYNLLFDRWESQMLSPDAKRKFKGFYGGQLVQQVKSKECPHISERSEQFSAIQCDIKGKSCLQESLQAYVDGEVMEGDNKYKCSTCDRHVDAVKRACLKDIPDNLIFHLKRFDFNLRTLQRSKINDHFSFPDKIDMRPFKVEHLMDPSAETPEDVFELVGVLVHAGTAESGHYYSFIRERPSTSDKDNWVEFNDDTVTAWDPGYMEAACFGGPENRGPLDGSLTYDKSYSAYMLFYQRSSVVAAQKQLLEESKLASPVHLPLPIGLSDHIASENELLMRRYCLYDPSHIVFVSKMLGNMKKVNGGHCSTDHILEKQAMFMALHHLDQVCSRAKDLPDFAAFMLCIRQLCNTCGECSRDFLEFFCDYPEALRQLLVKNPEGLVRSEIASAILAALMKMKADATYAYGFEEEMNEDSSSDNDPQVFMKVVKSLNKLWDCFHTSMRAWPEYFGLLASIASMGDLEAAVLLDNSYLRRTLDIISADFNLAPSQQISRMLNIISKRMPTRPVNYEAVITLCLRLLQSCDVKEPVVSEVYRRLDLAATSAPIPFADMEYDHLAQHWVKTHANIFVEKLLQINQNPAATRQILITLLEWPEMYGHHSRDDIDSDIYHTLHYGIRKSVSAIPCSPFLKAAVIYCEHTQSDRSHDLITHIAKVAGHIETAEGRDFLLFFKNIMNIQTTSTNSNTTPEELASTCLHEINLWAPNLLTHYDSAVRTETEEYLIDTIFTYGPEESPDDFDTTAREYKAAQRLGMACLDYLNEVYVRPRQSVVSATLVSILAIIEHSVRYFEQGEKSPLVKLYFEKRGSILQSIKKYTVEEADDGVESDADQWDASEDEYGSSEPMGDSINDLCAPGLDDI</sequence>
<comment type="caution">
    <text evidence="3">The sequence shown here is derived from an EMBL/GenBank/DDBJ whole genome shotgun (WGS) entry which is preliminary data.</text>
</comment>